<evidence type="ECO:0000313" key="3">
    <source>
        <dbReference type="EMBL" id="HEB95559.1"/>
    </source>
</evidence>
<dbReference type="GO" id="GO:0005886">
    <property type="term" value="C:plasma membrane"/>
    <property type="evidence" value="ECO:0007669"/>
    <property type="project" value="TreeGrafter"/>
</dbReference>
<proteinExistence type="predicted"/>
<evidence type="ECO:0000259" key="2">
    <source>
        <dbReference type="Pfam" id="PF05170"/>
    </source>
</evidence>
<dbReference type="InterPro" id="IPR007844">
    <property type="entry name" value="AsmA"/>
</dbReference>
<comment type="caution">
    <text evidence="3">The sequence shown here is derived from an EMBL/GenBank/DDBJ whole genome shotgun (WGS) entry which is preliminary data.</text>
</comment>
<reference evidence="3" key="1">
    <citation type="journal article" date="2020" name="mSystems">
        <title>Genome- and Community-Level Interaction Insights into Carbon Utilization and Element Cycling Functions of Hydrothermarchaeota in Hydrothermal Sediment.</title>
        <authorList>
            <person name="Zhou Z."/>
            <person name="Liu Y."/>
            <person name="Xu W."/>
            <person name="Pan J."/>
            <person name="Luo Z.H."/>
            <person name="Li M."/>
        </authorList>
    </citation>
    <scope>NUCLEOTIDE SEQUENCE [LARGE SCALE GENOMIC DNA]</scope>
    <source>
        <strain evidence="3">HyVt-443</strain>
    </source>
</reference>
<protein>
    <submittedName>
        <fullName evidence="3">AsmA family protein</fullName>
    </submittedName>
</protein>
<evidence type="ECO:0000256" key="1">
    <source>
        <dbReference type="SAM" id="MobiDB-lite"/>
    </source>
</evidence>
<dbReference type="PANTHER" id="PTHR30441:SF4">
    <property type="entry name" value="PROTEIN ASMA"/>
    <property type="match status" value="1"/>
</dbReference>
<feature type="domain" description="AsmA" evidence="2">
    <location>
        <begin position="28"/>
        <end position="154"/>
    </location>
</feature>
<dbReference type="PANTHER" id="PTHR30441">
    <property type="entry name" value="DUF748 DOMAIN-CONTAINING PROTEIN"/>
    <property type="match status" value="1"/>
</dbReference>
<gene>
    <name evidence="3" type="ORF">ENI96_03895</name>
</gene>
<dbReference type="EMBL" id="DRKP01000049">
    <property type="protein sequence ID" value="HEB95559.1"/>
    <property type="molecule type" value="Genomic_DNA"/>
</dbReference>
<dbReference type="Proteomes" id="UP000886251">
    <property type="component" value="Unassembled WGS sequence"/>
</dbReference>
<name>A0A831RN48_9GAMM</name>
<dbReference type="GO" id="GO:0090313">
    <property type="term" value="P:regulation of protein targeting to membrane"/>
    <property type="evidence" value="ECO:0007669"/>
    <property type="project" value="TreeGrafter"/>
</dbReference>
<feature type="region of interest" description="Disordered" evidence="1">
    <location>
        <begin position="1055"/>
        <end position="1078"/>
    </location>
</feature>
<accession>A0A831RN48</accession>
<dbReference type="InterPro" id="IPR052894">
    <property type="entry name" value="AsmA-related"/>
</dbReference>
<organism evidence="3">
    <name type="scientific">Sedimenticola thiotaurini</name>
    <dbReference type="NCBI Taxonomy" id="1543721"/>
    <lineage>
        <taxon>Bacteria</taxon>
        <taxon>Pseudomonadati</taxon>
        <taxon>Pseudomonadota</taxon>
        <taxon>Gammaproteobacteria</taxon>
        <taxon>Chromatiales</taxon>
        <taxon>Sedimenticolaceae</taxon>
        <taxon>Sedimenticola</taxon>
    </lineage>
</organism>
<dbReference type="AlphaFoldDB" id="A0A831RN48"/>
<dbReference type="Pfam" id="PF05170">
    <property type="entry name" value="AsmA"/>
    <property type="match status" value="1"/>
</dbReference>
<sequence length="1078" mass="115512">MPFMLEFRSSSVPLVTRANRSGTGNRVKIKTALLSTLALVAGLPLLLLALLLLQPSLLRAPLGMVAGWLTGLEIRIDGDLSLRPSPTPVLRAGRVTLRNPAFAEQPSLAELGLLELQLDLSSLLGDRIRLPRVVLTDASIHLARDQAWQGNWETGGGPDGATALPMVDHLSLSRIRLSYRQPGTPPLEARIETMEASIDPERGIQARLAMEVDGTPYRLEATSGSRGEGGFPLQAALQGADATLDIGGSLGWPLLETVATELRIRAQGKDLARSAALLAQPLPPLKEFAVDTRLHLSAGKLRLEKLRLQLEQTTVSGDLTLDSSTDPPQLRTTLAVDRIPEELLQRLLQWPRGGDGGQLPASLPDARFSLTLGRLDWHGQPVRDIRTNGRLAGGRLEAGLQGRPAFAGRVAARLQLTLDDASLPYRLTLSGRDLDLQRLSALLQPGEKRDLEGDIGQAGLELAGRLHPGPVTAGLTRLEATLRDARLDLPAGRGGRIRLRLQHAAARAGNRDARIAGEATGSVGGSPLTLAYRLGTLGGLAGRSAQPLWLKLRADPDTRLLAELEGSYRIVDSGLRYDGRMTARTDSLGQAGVPFGLRLPDLGAVTLETEIGGDPAGLTWSNTRMELDGGRLDGSGELHYAPLNYRLQATLQGRDTRLLRSLFGFAGAADRPLRGEVELSGGADRIDYRLSRLDIGSTRLSGSGAMLHGPNGNRFEGDLLMEQLQLDDFIPDEGSQAPPPAPATGADTRLIPALAIDTRWLQRLTLDLEVDVRHLLEGKDDLGEYRIHASVADGTLSTRVGIRSKYIPSIDLTASVSNRGDSSEIDFRTEVKDLDYGALFRIFDISDRIEGRLDLELRFRGGGRDLRSLLAAGEGEVVLSGGEGRLDFEALRLWGGSPVDLLLPSALLGKRTDRLECLAARYRLTPGRWVSDGIVLNLEKVLISGAVELKLPSERLSGVFRPQPKESRLVTMDTPISLSGTLARPVAGPAATDALVAVGKLAVGISNPAALVVLFGSLGNTVENPCEAVLSGTLKMPRDLRQELEETTTRPLRGLVEGVEKGTAPPPAPAGPLVPAGQ</sequence>